<dbReference type="OrthoDB" id="1091532at2"/>
<evidence type="ECO:0008006" key="4">
    <source>
        <dbReference type="Google" id="ProtNLM"/>
    </source>
</evidence>
<dbReference type="AlphaFoldDB" id="A0A3P1BNX6"/>
<comment type="caution">
    <text evidence="2">The sequence shown here is derived from an EMBL/GenBank/DDBJ whole genome shotgun (WGS) entry which is preliminary data.</text>
</comment>
<proteinExistence type="predicted"/>
<evidence type="ECO:0000256" key="1">
    <source>
        <dbReference type="SAM" id="SignalP"/>
    </source>
</evidence>
<organism evidence="2 3">
    <name type="scientific">Larkinella rosea</name>
    <dbReference type="NCBI Taxonomy" id="2025312"/>
    <lineage>
        <taxon>Bacteria</taxon>
        <taxon>Pseudomonadati</taxon>
        <taxon>Bacteroidota</taxon>
        <taxon>Cytophagia</taxon>
        <taxon>Cytophagales</taxon>
        <taxon>Spirosomataceae</taxon>
        <taxon>Larkinella</taxon>
    </lineage>
</organism>
<dbReference type="EMBL" id="RQJO01000009">
    <property type="protein sequence ID" value="RRB02840.1"/>
    <property type="molecule type" value="Genomic_DNA"/>
</dbReference>
<sequence>MNRLYTRLLGGLLLVTTVGRAQDLAQLAQTKPKDLFKGGFQVTGSVSAQHIFYTVSGIEQRRDPFNFFYTGNLTVSLFGKINMPVAFTFSNQNLTFSNPFNQKLQYAQPFNRLVLRPTYKGFTLHLGTGSMNFSPYTLAGRRFEGVGLEYKPAKKPYYVALMTGVLQKAVRIDTTYSVAFNQPAYKQVGMGLQVGYRKGADRAELILFSATDRLHSLPYTLDSLRIAPKQNAVASVKLAKTLYQKWALSAEIAVSGMTEDQRAHRVGIPSGFFRSFGGLLSVNASTSYQKAIKTALAYQGRGFTSGLEYSRVDPTYRTLGAYYFNNNLESITANLATQLLKGQLSLMANAGLQRDNLDGARFQTLRRFVGSGQAAWVPSQRLNLMVQYSNFLSYSNLRSSYDYLTQVTPYNVLDTLNYRQISQNIVSSINYQLKSGKEVTRLLSTSLIYQSGNDRQGTQQQGTRLYNASLTYSHSLRSQHLSLAAALNLSRNELQSFNNHLWGPSLIVNKAWKEEKLRVSGSLTYSRATTHLTEDRPYAPPPTGQLWNGRVSLGYTMAKKHQWQLSLIGLARPATTSADPAVRIQPAFRELTATLGYRYQFTVFDSRR</sequence>
<dbReference type="SUPFAM" id="SSF56935">
    <property type="entry name" value="Porins"/>
    <property type="match status" value="1"/>
</dbReference>
<keyword evidence="1" id="KW-0732">Signal</keyword>
<protein>
    <recommendedName>
        <fullName evidence="4">TonB-dependent receptor</fullName>
    </recommendedName>
</protein>
<feature type="chain" id="PRO_5018286295" description="TonB-dependent receptor" evidence="1">
    <location>
        <begin position="22"/>
        <end position="608"/>
    </location>
</feature>
<accession>A0A3P1BNX6</accession>
<evidence type="ECO:0000313" key="2">
    <source>
        <dbReference type="EMBL" id="RRB02840.1"/>
    </source>
</evidence>
<name>A0A3P1BNX6_9BACT</name>
<evidence type="ECO:0000313" key="3">
    <source>
        <dbReference type="Proteomes" id="UP000271925"/>
    </source>
</evidence>
<keyword evidence="3" id="KW-1185">Reference proteome</keyword>
<dbReference type="Proteomes" id="UP000271925">
    <property type="component" value="Unassembled WGS sequence"/>
</dbReference>
<gene>
    <name evidence="2" type="ORF">EHT25_20595</name>
</gene>
<dbReference type="RefSeq" id="WP_124877003.1">
    <property type="nucleotide sequence ID" value="NZ_RQJO01000009.1"/>
</dbReference>
<feature type="signal peptide" evidence="1">
    <location>
        <begin position="1"/>
        <end position="21"/>
    </location>
</feature>
<reference evidence="2 3" key="1">
    <citation type="submission" date="2018-11" db="EMBL/GenBank/DDBJ databases">
        <authorList>
            <person name="Zhou Z."/>
            <person name="Wang G."/>
        </authorList>
    </citation>
    <scope>NUCLEOTIDE SEQUENCE [LARGE SCALE GENOMIC DNA]</scope>
    <source>
        <strain evidence="2 3">KCTC52004</strain>
    </source>
</reference>